<proteinExistence type="predicted"/>
<protein>
    <submittedName>
        <fullName evidence="1">Filament-like plant protein 7</fullName>
    </submittedName>
</protein>
<gene>
    <name evidence="1" type="ORF">Sradi_5156900</name>
</gene>
<reference evidence="1" key="2">
    <citation type="journal article" date="2024" name="Plant">
        <title>Genomic evolution and insights into agronomic trait innovations of Sesamum species.</title>
        <authorList>
            <person name="Miao H."/>
            <person name="Wang L."/>
            <person name="Qu L."/>
            <person name="Liu H."/>
            <person name="Sun Y."/>
            <person name="Le M."/>
            <person name="Wang Q."/>
            <person name="Wei S."/>
            <person name="Zheng Y."/>
            <person name="Lin W."/>
            <person name="Duan Y."/>
            <person name="Cao H."/>
            <person name="Xiong S."/>
            <person name="Wang X."/>
            <person name="Wei L."/>
            <person name="Li C."/>
            <person name="Ma Q."/>
            <person name="Ju M."/>
            <person name="Zhao R."/>
            <person name="Li G."/>
            <person name="Mu C."/>
            <person name="Tian Q."/>
            <person name="Mei H."/>
            <person name="Zhang T."/>
            <person name="Gao T."/>
            <person name="Zhang H."/>
        </authorList>
    </citation>
    <scope>NUCLEOTIDE SEQUENCE</scope>
    <source>
        <strain evidence="1">G02</strain>
    </source>
</reference>
<sequence length="188" mass="21113">MNLMDDFAEMEKLAVVSANYLAGNFHHEEGNTIIGTSGRESDGHSSSAPDTTADALIILMHHVTKMDMLFQHHRLSRRIWMHLMKEMKIVPNTKSCPEIPVDVSISVHKVLELLEGINIQSQENGASESLSGKDDKLLSFKNTENPTGYMVRVFQWKTAELSTILQQLVQSCNDLLDGTTDLEQFVQK</sequence>
<accession>A0AAW2M406</accession>
<reference evidence="1" key="1">
    <citation type="submission" date="2020-06" db="EMBL/GenBank/DDBJ databases">
        <authorList>
            <person name="Li T."/>
            <person name="Hu X."/>
            <person name="Zhang T."/>
            <person name="Song X."/>
            <person name="Zhang H."/>
            <person name="Dai N."/>
            <person name="Sheng W."/>
            <person name="Hou X."/>
            <person name="Wei L."/>
        </authorList>
    </citation>
    <scope>NUCLEOTIDE SEQUENCE</scope>
    <source>
        <strain evidence="1">G02</strain>
        <tissue evidence="1">Leaf</tissue>
    </source>
</reference>
<dbReference type="AlphaFoldDB" id="A0AAW2M406"/>
<organism evidence="1">
    <name type="scientific">Sesamum radiatum</name>
    <name type="common">Black benniseed</name>
    <dbReference type="NCBI Taxonomy" id="300843"/>
    <lineage>
        <taxon>Eukaryota</taxon>
        <taxon>Viridiplantae</taxon>
        <taxon>Streptophyta</taxon>
        <taxon>Embryophyta</taxon>
        <taxon>Tracheophyta</taxon>
        <taxon>Spermatophyta</taxon>
        <taxon>Magnoliopsida</taxon>
        <taxon>eudicotyledons</taxon>
        <taxon>Gunneridae</taxon>
        <taxon>Pentapetalae</taxon>
        <taxon>asterids</taxon>
        <taxon>lamiids</taxon>
        <taxon>Lamiales</taxon>
        <taxon>Pedaliaceae</taxon>
        <taxon>Sesamum</taxon>
    </lineage>
</organism>
<dbReference type="EMBL" id="JACGWJ010000023">
    <property type="protein sequence ID" value="KAL0325876.1"/>
    <property type="molecule type" value="Genomic_DNA"/>
</dbReference>
<comment type="caution">
    <text evidence="1">The sequence shown here is derived from an EMBL/GenBank/DDBJ whole genome shotgun (WGS) entry which is preliminary data.</text>
</comment>
<name>A0AAW2M406_SESRA</name>
<evidence type="ECO:0000313" key="1">
    <source>
        <dbReference type="EMBL" id="KAL0325876.1"/>
    </source>
</evidence>